<dbReference type="AlphaFoldDB" id="A0A931H519"/>
<dbReference type="Proteomes" id="UP000651050">
    <property type="component" value="Unassembled WGS sequence"/>
</dbReference>
<feature type="region of interest" description="Disordered" evidence="1">
    <location>
        <begin position="1"/>
        <end position="114"/>
    </location>
</feature>
<name>A0A931H519_9BURK</name>
<feature type="compositionally biased region" description="Acidic residues" evidence="1">
    <location>
        <begin position="80"/>
        <end position="105"/>
    </location>
</feature>
<proteinExistence type="predicted"/>
<accession>A0A931H519</accession>
<evidence type="ECO:0000313" key="3">
    <source>
        <dbReference type="Proteomes" id="UP000651050"/>
    </source>
</evidence>
<dbReference type="EMBL" id="JADWYS010000001">
    <property type="protein sequence ID" value="MBG9388598.1"/>
    <property type="molecule type" value="Genomic_DNA"/>
</dbReference>
<evidence type="ECO:0000256" key="1">
    <source>
        <dbReference type="SAM" id="MobiDB-lite"/>
    </source>
</evidence>
<sequence>MAYSSILGAEPAPALPTGRDAGMLGPSDNSDSGSDTIGTHEAHADSDSVGTGERGSVEADDREGGDILPDRVVRMGEGTDLVDDVADADEFTDLDAGDASAELDPDAPAGTETL</sequence>
<keyword evidence="3" id="KW-1185">Reference proteome</keyword>
<protein>
    <recommendedName>
        <fullName evidence="4">Chemotaxis protein</fullName>
    </recommendedName>
</protein>
<evidence type="ECO:0000313" key="2">
    <source>
        <dbReference type="EMBL" id="MBG9388598.1"/>
    </source>
</evidence>
<evidence type="ECO:0008006" key="4">
    <source>
        <dbReference type="Google" id="ProtNLM"/>
    </source>
</evidence>
<organism evidence="2 3">
    <name type="scientific">Caenimonas aquaedulcis</name>
    <dbReference type="NCBI Taxonomy" id="2793270"/>
    <lineage>
        <taxon>Bacteria</taxon>
        <taxon>Pseudomonadati</taxon>
        <taxon>Pseudomonadota</taxon>
        <taxon>Betaproteobacteria</taxon>
        <taxon>Burkholderiales</taxon>
        <taxon>Comamonadaceae</taxon>
        <taxon>Caenimonas</taxon>
    </lineage>
</organism>
<feature type="compositionally biased region" description="Basic and acidic residues" evidence="1">
    <location>
        <begin position="55"/>
        <end position="74"/>
    </location>
</feature>
<dbReference type="RefSeq" id="WP_196986450.1">
    <property type="nucleotide sequence ID" value="NZ_JADWYS010000001.1"/>
</dbReference>
<comment type="caution">
    <text evidence="2">The sequence shown here is derived from an EMBL/GenBank/DDBJ whole genome shotgun (WGS) entry which is preliminary data.</text>
</comment>
<feature type="compositionally biased region" description="Polar residues" evidence="1">
    <location>
        <begin position="27"/>
        <end position="37"/>
    </location>
</feature>
<reference evidence="2" key="1">
    <citation type="submission" date="2020-11" db="EMBL/GenBank/DDBJ databases">
        <title>Bacterial whole genome sequence for Caenimonas sp. DR4.4.</title>
        <authorList>
            <person name="Le V."/>
            <person name="Ko S.-R."/>
            <person name="Ahn C.-Y."/>
            <person name="Oh H.-M."/>
        </authorList>
    </citation>
    <scope>NUCLEOTIDE SEQUENCE</scope>
    <source>
        <strain evidence="2">DR4.4</strain>
    </source>
</reference>
<gene>
    <name evidence="2" type="ORF">I5803_11255</name>
</gene>